<gene>
    <name evidence="1" type="ORF">U6C28_21385</name>
</gene>
<sequence length="57" mass="6494">MVDGNFKDLTVSVSFPKDVKVADTLIQQIVEDSIKKVSEKEKVTISKEHITIKIEKY</sequence>
<evidence type="ECO:0000313" key="2">
    <source>
        <dbReference type="Proteomes" id="UP001289615"/>
    </source>
</evidence>
<dbReference type="Proteomes" id="UP001289615">
    <property type="component" value="Unassembled WGS sequence"/>
</dbReference>
<comment type="caution">
    <text evidence="1">The sequence shown here is derived from an EMBL/GenBank/DDBJ whole genome shotgun (WGS) entry which is preliminary data.</text>
</comment>
<dbReference type="EMBL" id="JAXUIA010000019">
    <property type="protein sequence ID" value="MEA0978853.1"/>
    <property type="molecule type" value="Genomic_DNA"/>
</dbReference>
<accession>A0ABU5NS13</accession>
<proteinExistence type="predicted"/>
<organism evidence="1 2">
    <name type="scientific">Lysinibacillus irui</name>
    <dbReference type="NCBI Taxonomy" id="2998077"/>
    <lineage>
        <taxon>Bacteria</taxon>
        <taxon>Bacillati</taxon>
        <taxon>Bacillota</taxon>
        <taxon>Bacilli</taxon>
        <taxon>Bacillales</taxon>
        <taxon>Bacillaceae</taxon>
        <taxon>Lysinibacillus</taxon>
    </lineage>
</organism>
<evidence type="ECO:0000313" key="1">
    <source>
        <dbReference type="EMBL" id="MEA0978853.1"/>
    </source>
</evidence>
<dbReference type="RefSeq" id="WP_322610970.1">
    <property type="nucleotide sequence ID" value="NZ_JAXLNX010000005.1"/>
</dbReference>
<name>A0ABU5NS13_9BACI</name>
<keyword evidence="2" id="KW-1185">Reference proteome</keyword>
<protein>
    <submittedName>
        <fullName evidence="1">Uncharacterized protein</fullName>
    </submittedName>
</protein>
<reference evidence="1 2" key="1">
    <citation type="submission" date="2023-12" db="EMBL/GenBank/DDBJ databases">
        <title>Genome comparison identifies genes involved in endophytic behavior of Lysinibacillus irui and provides insights into its role as a plant-growth promoting bacterium.</title>
        <authorList>
            <person name="Hilario S."/>
            <person name="Matos I."/>
            <person name="Goncalves M.F.M."/>
            <person name="Pardo C.A."/>
            <person name="Santos M.J."/>
        </authorList>
    </citation>
    <scope>NUCLEOTIDE SEQUENCE [LARGE SCALE GENOMIC DNA]</scope>
    <source>
        <strain evidence="1 2">B3</strain>
    </source>
</reference>